<dbReference type="InterPro" id="IPR010953">
    <property type="entry name" value="Citrate_synthase_typ-I"/>
</dbReference>
<comment type="similarity">
    <text evidence="2">Belongs to the citrate synthase family.</text>
</comment>
<comment type="pathway">
    <text evidence="1">Carbohydrate metabolism; tricarboxylic acid cycle.</text>
</comment>
<dbReference type="InterPro" id="IPR016143">
    <property type="entry name" value="Citrate_synth-like_sm_a-sub"/>
</dbReference>
<dbReference type="NCBIfam" id="TIGR01798">
    <property type="entry name" value="cit_synth_I"/>
    <property type="match status" value="1"/>
</dbReference>
<dbReference type="PRINTS" id="PR00143">
    <property type="entry name" value="CITRTSNTHASE"/>
</dbReference>
<name>A0A3B0RK66_9ZZZZ</name>
<evidence type="ECO:0000256" key="3">
    <source>
        <dbReference type="ARBA" id="ARBA00012972"/>
    </source>
</evidence>
<accession>A0A3B0RK66</accession>
<protein>
    <recommendedName>
        <fullName evidence="3">citrate synthase (unknown stereospecificity)</fullName>
        <ecNumber evidence="3">2.3.3.16</ecNumber>
    </recommendedName>
</protein>
<dbReference type="InterPro" id="IPR024176">
    <property type="entry name" value="Citrate_synthase_bac-typ"/>
</dbReference>
<dbReference type="GO" id="GO:0036440">
    <property type="term" value="F:citrate synthase activity"/>
    <property type="evidence" value="ECO:0007669"/>
    <property type="project" value="UniProtKB-EC"/>
</dbReference>
<evidence type="ECO:0000256" key="2">
    <source>
        <dbReference type="ARBA" id="ARBA00010566"/>
    </source>
</evidence>
<evidence type="ECO:0000313" key="6">
    <source>
        <dbReference type="EMBL" id="VAV92367.1"/>
    </source>
</evidence>
<dbReference type="PANTHER" id="PTHR42871">
    <property type="entry name" value="CITRATE SYNTHASE"/>
    <property type="match status" value="1"/>
</dbReference>
<dbReference type="EMBL" id="UOEI01000080">
    <property type="protein sequence ID" value="VAV92367.1"/>
    <property type="molecule type" value="Genomic_DNA"/>
</dbReference>
<organism evidence="6">
    <name type="scientific">hydrothermal vent metagenome</name>
    <dbReference type="NCBI Taxonomy" id="652676"/>
    <lineage>
        <taxon>unclassified sequences</taxon>
        <taxon>metagenomes</taxon>
        <taxon>ecological metagenomes</taxon>
    </lineage>
</organism>
<keyword evidence="5 6" id="KW-0808">Transferase</keyword>
<evidence type="ECO:0000256" key="1">
    <source>
        <dbReference type="ARBA" id="ARBA00005163"/>
    </source>
</evidence>
<dbReference type="Pfam" id="PF00285">
    <property type="entry name" value="Citrate_synt"/>
    <property type="match status" value="1"/>
</dbReference>
<dbReference type="NCBIfam" id="NF004126">
    <property type="entry name" value="PRK05614.1"/>
    <property type="match status" value="1"/>
</dbReference>
<dbReference type="PANTHER" id="PTHR42871:SF1">
    <property type="entry name" value="CITRATE SYNTHASE"/>
    <property type="match status" value="1"/>
</dbReference>
<proteinExistence type="inferred from homology"/>
<dbReference type="GO" id="GO:0005737">
    <property type="term" value="C:cytoplasm"/>
    <property type="evidence" value="ECO:0007669"/>
    <property type="project" value="InterPro"/>
</dbReference>
<dbReference type="FunFam" id="1.10.230.10:FF:000002">
    <property type="entry name" value="Citrate synthase"/>
    <property type="match status" value="1"/>
</dbReference>
<dbReference type="PIRSF" id="PIRSF001369">
    <property type="entry name" value="Citrate_synth"/>
    <property type="match status" value="1"/>
</dbReference>
<dbReference type="SUPFAM" id="SSF48256">
    <property type="entry name" value="Citrate synthase"/>
    <property type="match status" value="1"/>
</dbReference>
<evidence type="ECO:0000256" key="4">
    <source>
        <dbReference type="ARBA" id="ARBA00022532"/>
    </source>
</evidence>
<dbReference type="UniPathway" id="UPA00223"/>
<evidence type="ECO:0000256" key="5">
    <source>
        <dbReference type="ARBA" id="ARBA00022679"/>
    </source>
</evidence>
<dbReference type="Gene3D" id="2.20.28.60">
    <property type="match status" value="1"/>
</dbReference>
<dbReference type="GO" id="GO:0006099">
    <property type="term" value="P:tricarboxylic acid cycle"/>
    <property type="evidence" value="ECO:0007669"/>
    <property type="project" value="UniProtKB-UniPathway"/>
</dbReference>
<keyword evidence="4" id="KW-0816">Tricarboxylic acid cycle</keyword>
<dbReference type="Gene3D" id="1.10.580.10">
    <property type="entry name" value="Citrate Synthase, domain 1"/>
    <property type="match status" value="1"/>
</dbReference>
<dbReference type="AlphaFoldDB" id="A0A3B0RK66"/>
<dbReference type="Gene3D" id="1.10.230.10">
    <property type="entry name" value="Cytochrome P450-Terp, domain 2"/>
    <property type="match status" value="1"/>
</dbReference>
<dbReference type="InterPro" id="IPR036969">
    <property type="entry name" value="Citrate_synthase_sf"/>
</dbReference>
<gene>
    <name evidence="6" type="ORF">MNBD_ACTINO01-1960</name>
</gene>
<dbReference type="InterPro" id="IPR002020">
    <property type="entry name" value="Citrate_synthase"/>
</dbReference>
<sequence length="430" mass="47920">MSDKTASLDLGKEPIQLDVYESTVGQPGIDIRKLRATTGHVTFDPGFGNTAAAHSTITYIDGAAGVLLHRGYRIEALAENCSFLEVAYLLLYGHLPNSTELTSWTNSISTHTLLNEEMRSFFDAFPRRAHPMAVLSSATNAISTFYDVYRRPMRGDEIDAGARTLIAKLPTVAAWAFKKSIGEPYVYPQNDLGYVENFLHMMFARPVEDTTIDPAVVKALNVLLILHADHEMNCSTSTVRGVGSSRANMFTSVAAGMGALWGPLHGGANQAVIEMLQAIHDDPTATVESTIARAKDKDDDFRLMGFGHRVYSNYDPRARVLASFAEDVLNSMDRTDPLLEIARELEAAALADDYFAERHLFPNVDFYSGIIYRALDFPLRMFTVLFAIGRLPGWIAHWMEMNLDAETRIMRPRQLYIGEPERPFVSLDER</sequence>
<dbReference type="EC" id="2.3.3.16" evidence="3"/>
<dbReference type="InterPro" id="IPR016142">
    <property type="entry name" value="Citrate_synth-like_lrg_a-sub"/>
</dbReference>
<keyword evidence="6" id="KW-0012">Acyltransferase</keyword>
<reference evidence="6" key="1">
    <citation type="submission" date="2018-06" db="EMBL/GenBank/DDBJ databases">
        <authorList>
            <person name="Zhirakovskaya E."/>
        </authorList>
    </citation>
    <scope>NUCLEOTIDE SEQUENCE</scope>
</reference>